<keyword evidence="2" id="KW-1185">Reference proteome</keyword>
<comment type="caution">
    <text evidence="1">The sequence shown here is derived from an EMBL/GenBank/DDBJ whole genome shotgun (WGS) entry which is preliminary data.</text>
</comment>
<dbReference type="EMBL" id="CM055735">
    <property type="protein sequence ID" value="KAJ8007583.1"/>
    <property type="molecule type" value="Genomic_DNA"/>
</dbReference>
<proteinExistence type="predicted"/>
<accession>A0ACC2GW98</accession>
<sequence length="127" mass="14616">MLHVVLSLLLVVPGMMGNTVGYLGKSVNLSSESNSTLKIIKIEWSIFSNPTWIATYKDNVINTNRLQQFENRLRLNSSTGDLEIRDLKKTDEMEYSVLIKYDTETQHNNKVKLIVTGKDINYNHYSY</sequence>
<evidence type="ECO:0000313" key="1">
    <source>
        <dbReference type="EMBL" id="KAJ8007583.1"/>
    </source>
</evidence>
<reference evidence="1" key="1">
    <citation type="submission" date="2021-05" db="EMBL/GenBank/DDBJ databases">
        <authorList>
            <person name="Pan Q."/>
            <person name="Jouanno E."/>
            <person name="Zahm M."/>
            <person name="Klopp C."/>
            <person name="Cabau C."/>
            <person name="Louis A."/>
            <person name="Berthelot C."/>
            <person name="Parey E."/>
            <person name="Roest Crollius H."/>
            <person name="Montfort J."/>
            <person name="Robinson-Rechavi M."/>
            <person name="Bouchez O."/>
            <person name="Lampietro C."/>
            <person name="Lopez Roques C."/>
            <person name="Donnadieu C."/>
            <person name="Postlethwait J."/>
            <person name="Bobe J."/>
            <person name="Dillon D."/>
            <person name="Chandos A."/>
            <person name="von Hippel F."/>
            <person name="Guiguen Y."/>
        </authorList>
    </citation>
    <scope>NUCLEOTIDE SEQUENCE</scope>
    <source>
        <strain evidence="1">YG-Jan2019</strain>
    </source>
</reference>
<gene>
    <name evidence="1" type="ORF">DPEC_G00095540</name>
</gene>
<name>A0ACC2GW98_DALPE</name>
<dbReference type="Proteomes" id="UP001157502">
    <property type="component" value="Chromosome 8"/>
</dbReference>
<protein>
    <submittedName>
        <fullName evidence="1">Uncharacterized protein</fullName>
    </submittedName>
</protein>
<evidence type="ECO:0000313" key="2">
    <source>
        <dbReference type="Proteomes" id="UP001157502"/>
    </source>
</evidence>
<organism evidence="1 2">
    <name type="scientific">Dallia pectoralis</name>
    <name type="common">Alaska blackfish</name>
    <dbReference type="NCBI Taxonomy" id="75939"/>
    <lineage>
        <taxon>Eukaryota</taxon>
        <taxon>Metazoa</taxon>
        <taxon>Chordata</taxon>
        <taxon>Craniata</taxon>
        <taxon>Vertebrata</taxon>
        <taxon>Euteleostomi</taxon>
        <taxon>Actinopterygii</taxon>
        <taxon>Neopterygii</taxon>
        <taxon>Teleostei</taxon>
        <taxon>Protacanthopterygii</taxon>
        <taxon>Esociformes</taxon>
        <taxon>Umbridae</taxon>
        <taxon>Dallia</taxon>
    </lineage>
</organism>